<evidence type="ECO:0000256" key="6">
    <source>
        <dbReference type="HAMAP-Rule" id="MF_01039"/>
    </source>
</evidence>
<feature type="active site" description="Tele-phosphohistidine intermediate" evidence="6 7">
    <location>
        <position position="8"/>
    </location>
</feature>
<dbReference type="InterPro" id="IPR005952">
    <property type="entry name" value="Phosphogly_mut1"/>
</dbReference>
<dbReference type="PROSITE" id="PS00175">
    <property type="entry name" value="PG_MUTASE"/>
    <property type="match status" value="1"/>
</dbReference>
<evidence type="ECO:0000256" key="1">
    <source>
        <dbReference type="ARBA" id="ARBA00000380"/>
    </source>
</evidence>
<evidence type="ECO:0000256" key="10">
    <source>
        <dbReference type="RuleBase" id="RU004512"/>
    </source>
</evidence>
<keyword evidence="12" id="KW-1185">Reference proteome</keyword>
<evidence type="ECO:0000256" key="5">
    <source>
        <dbReference type="ARBA" id="ARBA00023235"/>
    </source>
</evidence>
<accession>A0A1M4U404</accession>
<feature type="active site" description="Proton donor/acceptor" evidence="6 7">
    <location>
        <position position="86"/>
    </location>
</feature>
<evidence type="ECO:0000313" key="11">
    <source>
        <dbReference type="EMBL" id="SHE51452.1"/>
    </source>
</evidence>
<feature type="binding site" evidence="6 8">
    <location>
        <begin position="20"/>
        <end position="21"/>
    </location>
    <ligand>
        <name>substrate</name>
    </ligand>
</feature>
<evidence type="ECO:0000313" key="12">
    <source>
        <dbReference type="Proteomes" id="UP000184128"/>
    </source>
</evidence>
<dbReference type="EMBL" id="FQUF01000007">
    <property type="protein sequence ID" value="SHE51452.1"/>
    <property type="molecule type" value="Genomic_DNA"/>
</dbReference>
<dbReference type="EC" id="5.4.2.11" evidence="6 10"/>
<feature type="binding site" evidence="6 8">
    <location>
        <begin position="113"/>
        <end position="114"/>
    </location>
    <ligand>
        <name>substrate</name>
    </ligand>
</feature>
<dbReference type="NCBIfam" id="TIGR01258">
    <property type="entry name" value="pgm_1"/>
    <property type="match status" value="1"/>
</dbReference>
<feature type="binding site" evidence="6 8">
    <location>
        <position position="97"/>
    </location>
    <ligand>
        <name>substrate</name>
    </ligand>
</feature>
<gene>
    <name evidence="6" type="primary">gpmA</name>
    <name evidence="11" type="ORF">SAMN02745249_00580</name>
</gene>
<keyword evidence="4 6" id="KW-0324">Glycolysis</keyword>
<keyword evidence="5 6" id="KW-0413">Isomerase</keyword>
<dbReference type="AlphaFoldDB" id="A0A1M4U404"/>
<feature type="binding site" evidence="6 8">
    <location>
        <begin position="86"/>
        <end position="89"/>
    </location>
    <ligand>
        <name>substrate</name>
    </ligand>
</feature>
<comment type="pathway">
    <text evidence="6 10">Carbohydrate degradation; glycolysis; pyruvate from D-glyceraldehyde 3-phosphate: step 3/5.</text>
</comment>
<feature type="binding site" evidence="6 8">
    <location>
        <begin position="7"/>
        <end position="14"/>
    </location>
    <ligand>
        <name>substrate</name>
    </ligand>
</feature>
<dbReference type="NCBIfam" id="NF010713">
    <property type="entry name" value="PRK14115.1"/>
    <property type="match status" value="1"/>
</dbReference>
<dbReference type="RefSeq" id="WP_073296103.1">
    <property type="nucleotide sequence ID" value="NZ_FQUF01000007.1"/>
</dbReference>
<evidence type="ECO:0000256" key="3">
    <source>
        <dbReference type="ARBA" id="ARBA00022432"/>
    </source>
</evidence>
<feature type="site" description="Transition state stabilizer" evidence="6 9">
    <location>
        <position position="182"/>
    </location>
</feature>
<comment type="similarity">
    <text evidence="2 6">Belongs to the phosphoglycerate mutase family. BPG-dependent PGAM subfamily.</text>
</comment>
<dbReference type="Pfam" id="PF00300">
    <property type="entry name" value="His_Phos_1"/>
    <property type="match status" value="2"/>
</dbReference>
<dbReference type="InterPro" id="IPR013078">
    <property type="entry name" value="His_Pase_superF_clade-1"/>
</dbReference>
<dbReference type="Proteomes" id="UP000184128">
    <property type="component" value="Unassembled WGS sequence"/>
</dbReference>
<dbReference type="SMART" id="SM00855">
    <property type="entry name" value="PGAM"/>
    <property type="match status" value="1"/>
</dbReference>
<evidence type="ECO:0000256" key="7">
    <source>
        <dbReference type="PIRSR" id="PIRSR613078-1"/>
    </source>
</evidence>
<name>A0A1M4U404_9LACT</name>
<feature type="binding site" evidence="6 8">
    <location>
        <position position="59"/>
    </location>
    <ligand>
        <name>substrate</name>
    </ligand>
</feature>
<feature type="binding site" evidence="6 8">
    <location>
        <begin position="183"/>
        <end position="184"/>
    </location>
    <ligand>
        <name>substrate</name>
    </ligand>
</feature>
<dbReference type="PANTHER" id="PTHR11931">
    <property type="entry name" value="PHOSPHOGLYCERATE MUTASE"/>
    <property type="match status" value="1"/>
</dbReference>
<dbReference type="OrthoDB" id="9781415at2"/>
<reference evidence="12" key="1">
    <citation type="submission" date="2016-11" db="EMBL/GenBank/DDBJ databases">
        <authorList>
            <person name="Varghese N."/>
            <person name="Submissions S."/>
        </authorList>
    </citation>
    <scope>NUCLEOTIDE SEQUENCE [LARGE SCALE GENOMIC DNA]</scope>
    <source>
        <strain evidence="12">DSM 15692</strain>
    </source>
</reference>
<dbReference type="InterPro" id="IPR029033">
    <property type="entry name" value="His_PPase_superfam"/>
</dbReference>
<dbReference type="STRING" id="1121025.SAMN02745249_00580"/>
<evidence type="ECO:0000256" key="8">
    <source>
        <dbReference type="PIRSR" id="PIRSR613078-2"/>
    </source>
</evidence>
<dbReference type="PIRSF" id="PIRSF000709">
    <property type="entry name" value="6PFK_2-Ptase"/>
    <property type="match status" value="1"/>
</dbReference>
<protein>
    <recommendedName>
        <fullName evidence="6 10">2,3-bisphosphoglycerate-dependent phosphoglycerate mutase</fullName>
        <shortName evidence="6">BPG-dependent PGAM</shortName>
        <shortName evidence="6">PGAM</shortName>
        <shortName evidence="6">Phosphoglyceromutase</shortName>
        <shortName evidence="6">dPGM</shortName>
        <ecNumber evidence="6 10">5.4.2.11</ecNumber>
    </recommendedName>
</protein>
<evidence type="ECO:0000256" key="4">
    <source>
        <dbReference type="ARBA" id="ARBA00023152"/>
    </source>
</evidence>
<dbReference type="SUPFAM" id="SSF53254">
    <property type="entry name" value="Phosphoglycerate mutase-like"/>
    <property type="match status" value="1"/>
</dbReference>
<dbReference type="GO" id="GO:0004619">
    <property type="term" value="F:phosphoglycerate mutase activity"/>
    <property type="evidence" value="ECO:0007669"/>
    <property type="project" value="UniProtKB-UniRule"/>
</dbReference>
<keyword evidence="3 6" id="KW-0312">Gluconeogenesis</keyword>
<comment type="catalytic activity">
    <reaction evidence="1 6 10">
        <text>(2R)-2-phosphoglycerate = (2R)-3-phosphoglycerate</text>
        <dbReference type="Rhea" id="RHEA:15901"/>
        <dbReference type="ChEBI" id="CHEBI:58272"/>
        <dbReference type="ChEBI" id="CHEBI:58289"/>
        <dbReference type="EC" id="5.4.2.11"/>
    </reaction>
</comment>
<dbReference type="UniPathway" id="UPA00109">
    <property type="reaction ID" value="UER00186"/>
</dbReference>
<dbReference type="InterPro" id="IPR001345">
    <property type="entry name" value="PG/BPGM_mutase_AS"/>
</dbReference>
<dbReference type="GO" id="GO:0006094">
    <property type="term" value="P:gluconeogenesis"/>
    <property type="evidence" value="ECO:0007669"/>
    <property type="project" value="UniProtKB-UniRule"/>
</dbReference>
<dbReference type="GO" id="GO:0006096">
    <property type="term" value="P:glycolytic process"/>
    <property type="evidence" value="ECO:0007669"/>
    <property type="project" value="UniProtKB-UniRule"/>
</dbReference>
<comment type="function">
    <text evidence="6 10">Catalyzes the interconversion of 2-phosphoglycerate and 3-phosphoglycerate.</text>
</comment>
<evidence type="ECO:0000256" key="2">
    <source>
        <dbReference type="ARBA" id="ARBA00006717"/>
    </source>
</evidence>
<evidence type="ECO:0000256" key="9">
    <source>
        <dbReference type="PIRSR" id="PIRSR613078-3"/>
    </source>
</evidence>
<proteinExistence type="inferred from homology"/>
<dbReference type="CDD" id="cd07067">
    <property type="entry name" value="HP_PGM_like"/>
    <property type="match status" value="1"/>
</dbReference>
<sequence length="254" mass="29218">MKLVLVRHGESEWNKKNLFTGWTDVDLSERGVEESRNAGELLKAENYDFDIAYTSYLKRAIHTLNNALDVLDRAWLPVIKSWKLNERHYGALQGLDKAKTAEKYGDEQVLIWRRSFDVLPPALDPDDEQAPRNMAAYREVENKDELPLNESLKETIERAVPYFEETIKPQMLDGKRVLISAHGNSIRALVKYFDELSDDEIMGVNIPTGIPLVYEFDDDFNVTDSYYLGDQEAVKEKMEAVAKQGKAENKEEEK</sequence>
<dbReference type="FunFam" id="3.40.50.1240:FF:000003">
    <property type="entry name" value="2,3-bisphosphoglycerate-dependent phosphoglycerate mutase"/>
    <property type="match status" value="1"/>
</dbReference>
<organism evidence="11 12">
    <name type="scientific">Atopostipes suicloacalis DSM 15692</name>
    <dbReference type="NCBI Taxonomy" id="1121025"/>
    <lineage>
        <taxon>Bacteria</taxon>
        <taxon>Bacillati</taxon>
        <taxon>Bacillota</taxon>
        <taxon>Bacilli</taxon>
        <taxon>Lactobacillales</taxon>
        <taxon>Carnobacteriaceae</taxon>
        <taxon>Atopostipes</taxon>
    </lineage>
</organism>
<dbReference type="HAMAP" id="MF_01039">
    <property type="entry name" value="PGAM_GpmA"/>
    <property type="match status" value="1"/>
</dbReference>
<dbReference type="Gene3D" id="3.40.50.1240">
    <property type="entry name" value="Phosphoglycerate mutase-like"/>
    <property type="match status" value="1"/>
</dbReference>